<dbReference type="STRING" id="1513896.SAMN05660841_03978"/>
<evidence type="ECO:0000313" key="9">
    <source>
        <dbReference type="Proteomes" id="UP000190150"/>
    </source>
</evidence>
<dbReference type="InterPro" id="IPR033985">
    <property type="entry name" value="SusD-like_N"/>
</dbReference>
<evidence type="ECO:0000259" key="7">
    <source>
        <dbReference type="Pfam" id="PF14322"/>
    </source>
</evidence>
<dbReference type="RefSeq" id="WP_079645623.1">
    <property type="nucleotide sequence ID" value="NZ_FUZF01000024.1"/>
</dbReference>
<proteinExistence type="inferred from homology"/>
<name>A0A1T5GE34_9SPHI</name>
<dbReference type="Proteomes" id="UP000190150">
    <property type="component" value="Unassembled WGS sequence"/>
</dbReference>
<keyword evidence="4" id="KW-0472">Membrane</keyword>
<dbReference type="EMBL" id="FUZF01000024">
    <property type="protein sequence ID" value="SKC06622.1"/>
    <property type="molecule type" value="Genomic_DNA"/>
</dbReference>
<protein>
    <submittedName>
        <fullName evidence="8">SusD family protein</fullName>
    </submittedName>
</protein>
<evidence type="ECO:0000259" key="6">
    <source>
        <dbReference type="Pfam" id="PF07980"/>
    </source>
</evidence>
<dbReference type="PROSITE" id="PS51257">
    <property type="entry name" value="PROKAR_LIPOPROTEIN"/>
    <property type="match status" value="1"/>
</dbReference>
<evidence type="ECO:0000256" key="1">
    <source>
        <dbReference type="ARBA" id="ARBA00004442"/>
    </source>
</evidence>
<evidence type="ECO:0000256" key="5">
    <source>
        <dbReference type="ARBA" id="ARBA00023237"/>
    </source>
</evidence>
<feature type="domain" description="RagB/SusD" evidence="6">
    <location>
        <begin position="329"/>
        <end position="475"/>
    </location>
</feature>
<evidence type="ECO:0000256" key="4">
    <source>
        <dbReference type="ARBA" id="ARBA00023136"/>
    </source>
</evidence>
<dbReference type="GO" id="GO:0009279">
    <property type="term" value="C:cell outer membrane"/>
    <property type="evidence" value="ECO:0007669"/>
    <property type="project" value="UniProtKB-SubCell"/>
</dbReference>
<evidence type="ECO:0000313" key="8">
    <source>
        <dbReference type="EMBL" id="SKC06622.1"/>
    </source>
</evidence>
<dbReference type="Gene3D" id="1.25.40.390">
    <property type="match status" value="1"/>
</dbReference>
<dbReference type="Pfam" id="PF07980">
    <property type="entry name" value="SusD_RagB"/>
    <property type="match status" value="1"/>
</dbReference>
<comment type="similarity">
    <text evidence="2">Belongs to the SusD family.</text>
</comment>
<keyword evidence="5" id="KW-0998">Cell outer membrane</keyword>
<dbReference type="AlphaFoldDB" id="A0A1T5GE34"/>
<keyword evidence="3" id="KW-0732">Signal</keyword>
<evidence type="ECO:0000256" key="2">
    <source>
        <dbReference type="ARBA" id="ARBA00006275"/>
    </source>
</evidence>
<gene>
    <name evidence="8" type="ORF">SAMN05660841_03978</name>
</gene>
<feature type="domain" description="SusD-like N-terminal" evidence="7">
    <location>
        <begin position="66"/>
        <end position="220"/>
    </location>
</feature>
<accession>A0A1T5GE34</accession>
<dbReference type="SUPFAM" id="SSF48452">
    <property type="entry name" value="TPR-like"/>
    <property type="match status" value="1"/>
</dbReference>
<organism evidence="8 9">
    <name type="scientific">Sphingobacterium nematocida</name>
    <dbReference type="NCBI Taxonomy" id="1513896"/>
    <lineage>
        <taxon>Bacteria</taxon>
        <taxon>Pseudomonadati</taxon>
        <taxon>Bacteroidota</taxon>
        <taxon>Sphingobacteriia</taxon>
        <taxon>Sphingobacteriales</taxon>
        <taxon>Sphingobacteriaceae</taxon>
        <taxon>Sphingobacterium</taxon>
    </lineage>
</organism>
<dbReference type="InterPro" id="IPR012944">
    <property type="entry name" value="SusD_RagB_dom"/>
</dbReference>
<dbReference type="InterPro" id="IPR011990">
    <property type="entry name" value="TPR-like_helical_dom_sf"/>
</dbReference>
<keyword evidence="9" id="KW-1185">Reference proteome</keyword>
<sequence>MKTLILRITLSIFLGLTFIGCEDFITQDPKYLLTPEAAITDENSAQNLLNGAYAAVGSNDYTARFSGGFSSMLGSYQYNSSAYNMNMQATGDNDALWKIFYTTINRANAVLENVSKLPDDSFKNPARKKEILAEAKGLRAFAHLYTFWYFGRWRDEPSSEYGLIFRDQMAELTNVYQPRLNIKDSYDRIIADLDEAIANCPNYSTGKRVSKQLAKGLKAKLLLNRGWDNDYKEALVLVNDVIQEATAVGIILEPSLTKLYENSWDSKELLFCRYREQTDDVVSAYNFTYGYNYAITGLPTVTLAKAILESDSRFGEGWGMVRYPSLTPNTTNFRPKKLCRKGRFIGGDNDKYTTYFLRLTELYLMQAELKYRTGEPLTAAVGPINTIRFRSNLGPLAPATPTAFEKLLFDEYFKELNLENDADWMASLRLKGANGQAMIYEFRGGTVALEEDRFVWPIPTSEIKFNKLIKQNPSYESLVY</sequence>
<dbReference type="Pfam" id="PF14322">
    <property type="entry name" value="SusD-like_3"/>
    <property type="match status" value="1"/>
</dbReference>
<comment type="subcellular location">
    <subcellularLocation>
        <location evidence="1">Cell outer membrane</location>
    </subcellularLocation>
</comment>
<evidence type="ECO:0000256" key="3">
    <source>
        <dbReference type="ARBA" id="ARBA00022729"/>
    </source>
</evidence>
<reference evidence="9" key="1">
    <citation type="submission" date="2017-02" db="EMBL/GenBank/DDBJ databases">
        <authorList>
            <person name="Varghese N."/>
            <person name="Submissions S."/>
        </authorList>
    </citation>
    <scope>NUCLEOTIDE SEQUENCE [LARGE SCALE GENOMIC DNA]</scope>
    <source>
        <strain evidence="9">DSM 24091</strain>
    </source>
</reference>
<dbReference type="OrthoDB" id="5694214at2"/>